<accession>A0A544TKW2</accession>
<evidence type="ECO:0000313" key="7">
    <source>
        <dbReference type="Proteomes" id="UP000318937"/>
    </source>
</evidence>
<dbReference type="RefSeq" id="WP_142605334.1">
    <property type="nucleotide sequence ID" value="NZ_VDGG01000004.1"/>
</dbReference>
<proteinExistence type="inferred from homology"/>
<dbReference type="InterPro" id="IPR017867">
    <property type="entry name" value="Tyr_phospatase_low_mol_wt"/>
</dbReference>
<dbReference type="OrthoDB" id="9784339at2"/>
<keyword evidence="7" id="KW-1185">Reference proteome</keyword>
<feature type="domain" description="Phosphotyrosine protein phosphatase I" evidence="5">
    <location>
        <begin position="1"/>
        <end position="142"/>
    </location>
</feature>
<comment type="caution">
    <text evidence="6">The sequence shown here is derived from an EMBL/GenBank/DDBJ whole genome shotgun (WGS) entry which is preliminary data.</text>
</comment>
<dbReference type="GO" id="GO:0004725">
    <property type="term" value="F:protein tyrosine phosphatase activity"/>
    <property type="evidence" value="ECO:0007669"/>
    <property type="project" value="InterPro"/>
</dbReference>
<dbReference type="SUPFAM" id="SSF52788">
    <property type="entry name" value="Phosphotyrosine protein phosphatases I"/>
    <property type="match status" value="1"/>
</dbReference>
<evidence type="ECO:0000256" key="4">
    <source>
        <dbReference type="PIRSR" id="PIRSR617867-1"/>
    </source>
</evidence>
<evidence type="ECO:0000313" key="6">
    <source>
        <dbReference type="EMBL" id="TQR18097.1"/>
    </source>
</evidence>
<reference evidence="6 7" key="1">
    <citation type="submission" date="2019-05" db="EMBL/GenBank/DDBJ databases">
        <title>Psychrobacillus vulpis sp. nov., a new species isolated from feces of a red fox that inhabits in The Tablas de Daimiel Natural Park, Albacete, Spain.</title>
        <authorList>
            <person name="Rodriguez M."/>
            <person name="Reina J.C."/>
            <person name="Bejar V."/>
            <person name="Llamas I."/>
        </authorList>
    </citation>
    <scope>NUCLEOTIDE SEQUENCE [LARGE SCALE GENOMIC DNA]</scope>
    <source>
        <strain evidence="6 7">NHI-2</strain>
    </source>
</reference>
<dbReference type="InterPro" id="IPR050438">
    <property type="entry name" value="LMW_PTPase"/>
</dbReference>
<evidence type="ECO:0000259" key="5">
    <source>
        <dbReference type="SMART" id="SM00226"/>
    </source>
</evidence>
<keyword evidence="2" id="KW-0378">Hydrolase</keyword>
<dbReference type="AlphaFoldDB" id="A0A544TKW2"/>
<evidence type="ECO:0000256" key="1">
    <source>
        <dbReference type="ARBA" id="ARBA00011063"/>
    </source>
</evidence>
<feature type="active site" description="Nucleophile" evidence="4">
    <location>
        <position position="13"/>
    </location>
</feature>
<protein>
    <submittedName>
        <fullName evidence="6">Low molecular weight protein arginine phosphatase</fullName>
    </submittedName>
</protein>
<organism evidence="6 7">
    <name type="scientific">Psychrobacillus soli</name>
    <dbReference type="NCBI Taxonomy" id="1543965"/>
    <lineage>
        <taxon>Bacteria</taxon>
        <taxon>Bacillati</taxon>
        <taxon>Bacillota</taxon>
        <taxon>Bacilli</taxon>
        <taxon>Bacillales</taxon>
        <taxon>Bacillaceae</taxon>
        <taxon>Psychrobacillus</taxon>
    </lineage>
</organism>
<dbReference type="InterPro" id="IPR036196">
    <property type="entry name" value="Ptyr_pPase_sf"/>
</dbReference>
<dbReference type="EMBL" id="VDGG01000004">
    <property type="protein sequence ID" value="TQR18097.1"/>
    <property type="molecule type" value="Genomic_DNA"/>
</dbReference>
<dbReference type="PANTHER" id="PTHR11717">
    <property type="entry name" value="LOW MOLECULAR WEIGHT PROTEIN TYROSINE PHOSPHATASE"/>
    <property type="match status" value="1"/>
</dbReference>
<gene>
    <name evidence="6" type="ORF">FG383_02820</name>
</gene>
<dbReference type="Pfam" id="PF01451">
    <property type="entry name" value="LMWPc"/>
    <property type="match status" value="1"/>
</dbReference>
<comment type="similarity">
    <text evidence="1">Belongs to the low molecular weight phosphotyrosine protein phosphatase family.</text>
</comment>
<keyword evidence="3" id="KW-0904">Protein phosphatase</keyword>
<dbReference type="SMART" id="SM00226">
    <property type="entry name" value="LMWPc"/>
    <property type="match status" value="1"/>
</dbReference>
<sequence>MNILFVCTGNTCRSPMAEAILKDRNLENINVRSAGIYATDGGEMSLNGQKVLKKENISFTHESAALKESLVDWADLVLTMTASHKQAIIYAFPQAISKVYMYKEFVTPENMQDVSDPYGGNLRTYEHTFLELHTLTDGLVKKLQGD</sequence>
<name>A0A544TKW2_9BACI</name>
<dbReference type="CDD" id="cd16344">
    <property type="entry name" value="LMWPAP"/>
    <property type="match status" value="1"/>
</dbReference>
<evidence type="ECO:0000256" key="3">
    <source>
        <dbReference type="ARBA" id="ARBA00022912"/>
    </source>
</evidence>
<feature type="active site" description="Proton donor" evidence="4">
    <location>
        <position position="116"/>
    </location>
</feature>
<dbReference type="PANTHER" id="PTHR11717:SF31">
    <property type="entry name" value="LOW MOLECULAR WEIGHT PROTEIN-TYROSINE-PHOSPHATASE ETP-RELATED"/>
    <property type="match status" value="1"/>
</dbReference>
<dbReference type="Gene3D" id="3.40.50.2300">
    <property type="match status" value="1"/>
</dbReference>
<dbReference type="Proteomes" id="UP000318937">
    <property type="component" value="Unassembled WGS sequence"/>
</dbReference>
<dbReference type="PRINTS" id="PR00719">
    <property type="entry name" value="LMWPTPASE"/>
</dbReference>
<dbReference type="InterPro" id="IPR023485">
    <property type="entry name" value="Ptyr_pPase"/>
</dbReference>
<feature type="active site" description="Nucleophile" evidence="4">
    <location>
        <position position="7"/>
    </location>
</feature>
<evidence type="ECO:0000256" key="2">
    <source>
        <dbReference type="ARBA" id="ARBA00022801"/>
    </source>
</evidence>